<evidence type="ECO:0000313" key="2">
    <source>
        <dbReference type="EMBL" id="CAE8664603.1"/>
    </source>
</evidence>
<feature type="compositionally biased region" description="Acidic residues" evidence="1">
    <location>
        <begin position="16"/>
        <end position="31"/>
    </location>
</feature>
<comment type="caution">
    <text evidence="2">The sequence shown here is derived from an EMBL/GenBank/DDBJ whole genome shotgun (WGS) entry which is preliminary data.</text>
</comment>
<proteinExistence type="predicted"/>
<feature type="region of interest" description="Disordered" evidence="1">
    <location>
        <begin position="60"/>
        <end position="83"/>
    </location>
</feature>
<gene>
    <name evidence="2" type="ORF">PGLA2088_LOCUS15653</name>
</gene>
<reference evidence="2" key="1">
    <citation type="submission" date="2021-02" db="EMBL/GenBank/DDBJ databases">
        <authorList>
            <person name="Dougan E. K."/>
            <person name="Rhodes N."/>
            <person name="Thang M."/>
            <person name="Chan C."/>
        </authorList>
    </citation>
    <scope>NUCLEOTIDE SEQUENCE</scope>
</reference>
<feature type="non-terminal residue" evidence="2">
    <location>
        <position position="142"/>
    </location>
</feature>
<name>A0A813J561_POLGL</name>
<dbReference type="Proteomes" id="UP000626109">
    <property type="component" value="Unassembled WGS sequence"/>
</dbReference>
<evidence type="ECO:0000313" key="3">
    <source>
        <dbReference type="Proteomes" id="UP000626109"/>
    </source>
</evidence>
<dbReference type="AlphaFoldDB" id="A0A813J561"/>
<organism evidence="2 3">
    <name type="scientific">Polarella glacialis</name>
    <name type="common">Dinoflagellate</name>
    <dbReference type="NCBI Taxonomy" id="89957"/>
    <lineage>
        <taxon>Eukaryota</taxon>
        <taxon>Sar</taxon>
        <taxon>Alveolata</taxon>
        <taxon>Dinophyceae</taxon>
        <taxon>Suessiales</taxon>
        <taxon>Suessiaceae</taxon>
        <taxon>Polarella</taxon>
    </lineage>
</organism>
<protein>
    <submittedName>
        <fullName evidence="2">Uncharacterized protein</fullName>
    </submittedName>
</protein>
<dbReference type="EMBL" id="CAJNNW010019495">
    <property type="protein sequence ID" value="CAE8664603.1"/>
    <property type="molecule type" value="Genomic_DNA"/>
</dbReference>
<evidence type="ECO:0000256" key="1">
    <source>
        <dbReference type="SAM" id="MobiDB-lite"/>
    </source>
</evidence>
<feature type="region of interest" description="Disordered" evidence="1">
    <location>
        <begin position="1"/>
        <end position="38"/>
    </location>
</feature>
<accession>A0A813J561</accession>
<sequence>MDQALEEDPLDRALPDDGDADDYDRDEDFDGDYQGGEGLELKGTEELAMDHDVFGRYVQSGTENGKPMFLGPKTEGSRPSIAFKVGGDGKPTWWVYDASSGECFYAESDGDMPPRTGWRKEYGDEDLEVTLEAKKGDRETDK</sequence>